<protein>
    <submittedName>
        <fullName evidence="3">Uncharacterized protein</fullName>
    </submittedName>
</protein>
<accession>A0A2D2CV04</accession>
<keyword evidence="2" id="KW-1133">Transmembrane helix</keyword>
<dbReference type="KEGG" id="mtw:CQW49_01130"/>
<feature type="transmembrane region" description="Helical" evidence="2">
    <location>
        <begin position="15"/>
        <end position="41"/>
    </location>
</feature>
<keyword evidence="2" id="KW-0472">Membrane</keyword>
<dbReference type="EMBL" id="CP023737">
    <property type="protein sequence ID" value="ATQ66651.1"/>
    <property type="molecule type" value="Genomic_DNA"/>
</dbReference>
<dbReference type="RefSeq" id="WP_003610872.1">
    <property type="nucleotide sequence ID" value="NZ_ADVE02000001.1"/>
</dbReference>
<sequence length="140" mass="15010">MAIRHNAAGDISRSFATACSAITCVAIGCVMWCCIATAIAAPDGHASTRRQRGSHSAPAAKRIPRAPLPPAHPAPPVVIEQPPAPPPELPPVDLSTPPPSLPRAPRERMKLCATQWLKLRQERQTGGTTWREFATQCLAR</sequence>
<keyword evidence="4" id="KW-1185">Reference proteome</keyword>
<feature type="region of interest" description="Disordered" evidence="1">
    <location>
        <begin position="44"/>
        <end position="106"/>
    </location>
</feature>
<organism evidence="3 4">
    <name type="scientific">Methylosinus trichosporium (strain ATCC 35070 / NCIMB 11131 / UNIQEM 75 / OB3b)</name>
    <dbReference type="NCBI Taxonomy" id="595536"/>
    <lineage>
        <taxon>Bacteria</taxon>
        <taxon>Pseudomonadati</taxon>
        <taxon>Pseudomonadota</taxon>
        <taxon>Alphaproteobacteria</taxon>
        <taxon>Hyphomicrobiales</taxon>
        <taxon>Methylocystaceae</taxon>
        <taxon>Methylosinus</taxon>
    </lineage>
</organism>
<name>A0A2D2CV04_METT3</name>
<evidence type="ECO:0000256" key="1">
    <source>
        <dbReference type="SAM" id="MobiDB-lite"/>
    </source>
</evidence>
<evidence type="ECO:0000256" key="2">
    <source>
        <dbReference type="SAM" id="Phobius"/>
    </source>
</evidence>
<dbReference type="PROSITE" id="PS51257">
    <property type="entry name" value="PROKAR_LIPOPROTEIN"/>
    <property type="match status" value="1"/>
</dbReference>
<evidence type="ECO:0000313" key="3">
    <source>
        <dbReference type="EMBL" id="ATQ66651.1"/>
    </source>
</evidence>
<feature type="compositionally biased region" description="Pro residues" evidence="1">
    <location>
        <begin position="66"/>
        <end position="102"/>
    </location>
</feature>
<evidence type="ECO:0000313" key="4">
    <source>
        <dbReference type="Proteomes" id="UP000230709"/>
    </source>
</evidence>
<keyword evidence="2" id="KW-0812">Transmembrane</keyword>
<dbReference type="Proteomes" id="UP000230709">
    <property type="component" value="Chromosome"/>
</dbReference>
<gene>
    <name evidence="3" type="ORF">CQW49_01130</name>
</gene>
<reference evidence="4" key="1">
    <citation type="submission" date="2017-10" db="EMBL/GenBank/DDBJ databases">
        <title>Completed PacBio SMRT sequence of Methylosinus trichosporium OB3b reveals presence of a third large plasmid.</title>
        <authorList>
            <person name="Charles T.C."/>
            <person name="Lynch M.D.J."/>
            <person name="Heil J.R."/>
            <person name="Cheng J."/>
        </authorList>
    </citation>
    <scope>NUCLEOTIDE SEQUENCE [LARGE SCALE GENOMIC DNA]</scope>
    <source>
        <strain evidence="4">OB3b</strain>
    </source>
</reference>
<dbReference type="AlphaFoldDB" id="A0A2D2CV04"/>
<proteinExistence type="predicted"/>